<protein>
    <submittedName>
        <fullName evidence="3">Alpha/Beta hydrolase protein</fullName>
    </submittedName>
</protein>
<dbReference type="Gene3D" id="3.40.50.1820">
    <property type="entry name" value="alpha/beta hydrolase"/>
    <property type="match status" value="1"/>
</dbReference>
<feature type="domain" description="Alpha/beta hydrolase fold-3" evidence="2">
    <location>
        <begin position="79"/>
        <end position="248"/>
    </location>
</feature>
<evidence type="ECO:0000256" key="1">
    <source>
        <dbReference type="ARBA" id="ARBA00022801"/>
    </source>
</evidence>
<dbReference type="GO" id="GO:0016787">
    <property type="term" value="F:hydrolase activity"/>
    <property type="evidence" value="ECO:0007669"/>
    <property type="project" value="UniProtKB-KW"/>
</dbReference>
<dbReference type="EMBL" id="JAGTJQ010000006">
    <property type="protein sequence ID" value="KAH7028763.1"/>
    <property type="molecule type" value="Genomic_DNA"/>
</dbReference>
<proteinExistence type="predicted"/>
<evidence type="ECO:0000259" key="2">
    <source>
        <dbReference type="Pfam" id="PF07859"/>
    </source>
</evidence>
<dbReference type="InterPro" id="IPR013094">
    <property type="entry name" value="AB_hydrolase_3"/>
</dbReference>
<keyword evidence="1 3" id="KW-0378">Hydrolase</keyword>
<dbReference type="InterPro" id="IPR050300">
    <property type="entry name" value="GDXG_lipolytic_enzyme"/>
</dbReference>
<dbReference type="SUPFAM" id="SSF53474">
    <property type="entry name" value="alpha/beta-Hydrolases"/>
    <property type="match status" value="1"/>
</dbReference>
<evidence type="ECO:0000313" key="4">
    <source>
        <dbReference type="Proteomes" id="UP000756346"/>
    </source>
</evidence>
<dbReference type="Pfam" id="PF07859">
    <property type="entry name" value="Abhydrolase_3"/>
    <property type="match status" value="1"/>
</dbReference>
<dbReference type="GeneID" id="70180801"/>
<dbReference type="OrthoDB" id="433474at2759"/>
<comment type="caution">
    <text evidence="3">The sequence shown here is derived from an EMBL/GenBank/DDBJ whole genome shotgun (WGS) entry which is preliminary data.</text>
</comment>
<gene>
    <name evidence="3" type="ORF">B0I36DRAFT_268865</name>
</gene>
<dbReference type="RefSeq" id="XP_046011051.1">
    <property type="nucleotide sequence ID" value="XM_046151255.1"/>
</dbReference>
<accession>A0A9P9BLM8</accession>
<dbReference type="AlphaFoldDB" id="A0A9P9BLM8"/>
<organism evidence="3 4">
    <name type="scientific">Microdochium trichocladiopsis</name>
    <dbReference type="NCBI Taxonomy" id="1682393"/>
    <lineage>
        <taxon>Eukaryota</taxon>
        <taxon>Fungi</taxon>
        <taxon>Dikarya</taxon>
        <taxon>Ascomycota</taxon>
        <taxon>Pezizomycotina</taxon>
        <taxon>Sordariomycetes</taxon>
        <taxon>Xylariomycetidae</taxon>
        <taxon>Xylariales</taxon>
        <taxon>Microdochiaceae</taxon>
        <taxon>Microdochium</taxon>
    </lineage>
</organism>
<evidence type="ECO:0000313" key="3">
    <source>
        <dbReference type="EMBL" id="KAH7028763.1"/>
    </source>
</evidence>
<dbReference type="InterPro" id="IPR029058">
    <property type="entry name" value="AB_hydrolase_fold"/>
</dbReference>
<dbReference type="PANTHER" id="PTHR48081">
    <property type="entry name" value="AB HYDROLASE SUPERFAMILY PROTEIN C4A8.06C"/>
    <property type="match status" value="1"/>
</dbReference>
<dbReference type="Proteomes" id="UP000756346">
    <property type="component" value="Unassembled WGS sequence"/>
</dbReference>
<name>A0A9P9BLM8_9PEZI</name>
<reference evidence="3" key="1">
    <citation type="journal article" date="2021" name="Nat. Commun.">
        <title>Genetic determinants of endophytism in the Arabidopsis root mycobiome.</title>
        <authorList>
            <person name="Mesny F."/>
            <person name="Miyauchi S."/>
            <person name="Thiergart T."/>
            <person name="Pickel B."/>
            <person name="Atanasova L."/>
            <person name="Karlsson M."/>
            <person name="Huettel B."/>
            <person name="Barry K.W."/>
            <person name="Haridas S."/>
            <person name="Chen C."/>
            <person name="Bauer D."/>
            <person name="Andreopoulos W."/>
            <person name="Pangilinan J."/>
            <person name="LaButti K."/>
            <person name="Riley R."/>
            <person name="Lipzen A."/>
            <person name="Clum A."/>
            <person name="Drula E."/>
            <person name="Henrissat B."/>
            <person name="Kohler A."/>
            <person name="Grigoriev I.V."/>
            <person name="Martin F.M."/>
            <person name="Hacquard S."/>
        </authorList>
    </citation>
    <scope>NUCLEOTIDE SEQUENCE</scope>
    <source>
        <strain evidence="3">MPI-CAGE-CH-0230</strain>
    </source>
</reference>
<keyword evidence="4" id="KW-1185">Reference proteome</keyword>
<sequence length="316" mass="34780">MDEIRKAIARHGNIWSPQTNTEMMELYEPLHAQRAPEFEATIEVEKGIKYGSDARHRVDVYRPARAPEPGVVRSALPVVVFFHGGGFTSGDTDITPSMHGNIGHFLASNGCIGILATYRLLPEARYPSGGEDVSLALRWVWDHVSQYGGDLARITAVGQSAGGAHLASALWDGHLHRAGQGVDLHLAGVVLLSPPMSYDLRLARRRANMLQYHNTDSDEYILDRTGVSVFSRYANATVDSKDNPALEPKLLLMVAELDSDEIVEANLAFVDAYRARYRRMPLFEVVAGHNHISYTLAIGLPEQDPVGRRVLAFATA</sequence>